<dbReference type="RefSeq" id="WP_073245049.1">
    <property type="nucleotide sequence ID" value="NZ_FQZX01000002.1"/>
</dbReference>
<accession>A0A1M6RJH3</accession>
<reference evidence="3" key="1">
    <citation type="submission" date="2016-11" db="EMBL/GenBank/DDBJ databases">
        <authorList>
            <person name="Varghese N."/>
            <person name="Submissions S."/>
        </authorList>
    </citation>
    <scope>NUCLEOTIDE SEQUENCE [LARGE SCALE GENOMIC DNA]</scope>
    <source>
        <strain evidence="3">DSM 16478</strain>
    </source>
</reference>
<dbReference type="SUPFAM" id="SSF48452">
    <property type="entry name" value="TPR-like"/>
    <property type="match status" value="1"/>
</dbReference>
<gene>
    <name evidence="2" type="ORF">SAMN04488007_2757</name>
</gene>
<evidence type="ECO:0000256" key="1">
    <source>
        <dbReference type="PROSITE-ProRule" id="PRU00339"/>
    </source>
</evidence>
<dbReference type="Pfam" id="PF13181">
    <property type="entry name" value="TPR_8"/>
    <property type="match status" value="1"/>
</dbReference>
<dbReference type="AlphaFoldDB" id="A0A1M6RJH3"/>
<dbReference type="SUPFAM" id="SSF81901">
    <property type="entry name" value="HCP-like"/>
    <property type="match status" value="1"/>
</dbReference>
<name>A0A1M6RJH3_9FLAO</name>
<dbReference type="PROSITE" id="PS50005">
    <property type="entry name" value="TPR"/>
    <property type="match status" value="1"/>
</dbReference>
<dbReference type="Proteomes" id="UP000184314">
    <property type="component" value="Unassembled WGS sequence"/>
</dbReference>
<dbReference type="Pfam" id="PF12895">
    <property type="entry name" value="ANAPC3"/>
    <property type="match status" value="1"/>
</dbReference>
<feature type="repeat" description="TPR" evidence="1">
    <location>
        <begin position="208"/>
        <end position="241"/>
    </location>
</feature>
<dbReference type="Gene3D" id="1.25.40.10">
    <property type="entry name" value="Tetratricopeptide repeat domain"/>
    <property type="match status" value="3"/>
</dbReference>
<sequence length="425" mass="48679">MKLIQLLIVMILVSSCGTKNQDAIAHKKDYDKFLVSNEIKTTSKYFDLWNSKIRPDSMQLTSFGVVGGEYNRYFQQTGDIEFLKKAEKSLKKAVDIANIGKPGFYRSLARNYISQHRFKEALQLADAVAAIGGDKNETQSLYFDVHMELGNYPLAEKYLDSLKNMSDFGYMIRLAKWNDYKGDLDTTISFMEKARTKAELAKNKDLMLWSYTNLGDYYGHAGRIEDSYQQYLKALEIDNNNAYAKKGIAWVVFSNDKNSEEAIRILDSVTKTYNAPDYFLLKAEIADYIDDDLVRTKNLDEYFTRVKNTAYGDMYNAYNLGLYIGETKQYDSALLLAQREVANRPTPESYSWLGYSLLKNGNKEKAMEIMNTYVYGKTFEPALLYQAAEVYKANGEEERVKELKGELIGAIYELGPGMEKQVHDL</sequence>
<protein>
    <submittedName>
        <fullName evidence="2">Tetratricopeptide repeat-containing protein</fullName>
    </submittedName>
</protein>
<dbReference type="OrthoDB" id="1399920at2"/>
<keyword evidence="3" id="KW-1185">Reference proteome</keyword>
<dbReference type="EMBL" id="FQZX01000002">
    <property type="protein sequence ID" value="SHK32651.1"/>
    <property type="molecule type" value="Genomic_DNA"/>
</dbReference>
<dbReference type="PROSITE" id="PS51257">
    <property type="entry name" value="PROKAR_LIPOPROTEIN"/>
    <property type="match status" value="1"/>
</dbReference>
<evidence type="ECO:0000313" key="2">
    <source>
        <dbReference type="EMBL" id="SHK32651.1"/>
    </source>
</evidence>
<keyword evidence="1" id="KW-0802">TPR repeat</keyword>
<dbReference type="InterPro" id="IPR019734">
    <property type="entry name" value="TPR_rpt"/>
</dbReference>
<dbReference type="STRING" id="228958.SAMN04488007_2757"/>
<proteinExistence type="predicted"/>
<dbReference type="InterPro" id="IPR011990">
    <property type="entry name" value="TPR-like_helical_dom_sf"/>
</dbReference>
<evidence type="ECO:0000313" key="3">
    <source>
        <dbReference type="Proteomes" id="UP000184314"/>
    </source>
</evidence>
<organism evidence="2 3">
    <name type="scientific">Maribacter aquivivus</name>
    <dbReference type="NCBI Taxonomy" id="228958"/>
    <lineage>
        <taxon>Bacteria</taxon>
        <taxon>Pseudomonadati</taxon>
        <taxon>Bacteroidota</taxon>
        <taxon>Flavobacteriia</taxon>
        <taxon>Flavobacteriales</taxon>
        <taxon>Flavobacteriaceae</taxon>
        <taxon>Maribacter</taxon>
    </lineage>
</organism>